<dbReference type="Pfam" id="PF24568">
    <property type="entry name" value="CC_PcsB"/>
    <property type="match status" value="1"/>
</dbReference>
<name>A0A6N7XD83_9ACTN</name>
<dbReference type="InterPro" id="IPR057309">
    <property type="entry name" value="PcsB_CC"/>
</dbReference>
<evidence type="ECO:0000313" key="6">
    <source>
        <dbReference type="EMBL" id="MST72283.1"/>
    </source>
</evidence>
<evidence type="ECO:0000313" key="7">
    <source>
        <dbReference type="Proteomes" id="UP000469325"/>
    </source>
</evidence>
<dbReference type="AlphaFoldDB" id="A0A6N7XD83"/>
<protein>
    <recommendedName>
        <fullName evidence="5">Peptidoglycan hydrolase PcsB coiled-coil domain-containing protein</fullName>
    </recommendedName>
</protein>
<feature type="coiled-coil region" evidence="2">
    <location>
        <begin position="151"/>
        <end position="206"/>
    </location>
</feature>
<gene>
    <name evidence="6" type="ORF">FYJ68_04060</name>
</gene>
<feature type="coiled-coil region" evidence="2">
    <location>
        <begin position="35"/>
        <end position="108"/>
    </location>
</feature>
<dbReference type="EMBL" id="VUNC01000002">
    <property type="protein sequence ID" value="MST72283.1"/>
    <property type="molecule type" value="Genomic_DNA"/>
</dbReference>
<dbReference type="SUPFAM" id="SSF54001">
    <property type="entry name" value="Cysteine proteinases"/>
    <property type="match status" value="1"/>
</dbReference>
<proteinExistence type="predicted"/>
<dbReference type="Gene3D" id="6.10.250.3150">
    <property type="match status" value="1"/>
</dbReference>
<feature type="compositionally biased region" description="Low complexity" evidence="3">
    <location>
        <begin position="240"/>
        <end position="265"/>
    </location>
</feature>
<evidence type="ECO:0000256" key="1">
    <source>
        <dbReference type="ARBA" id="ARBA00022729"/>
    </source>
</evidence>
<reference evidence="6 7" key="1">
    <citation type="submission" date="2019-08" db="EMBL/GenBank/DDBJ databases">
        <title>In-depth cultivation of the pig gut microbiome towards novel bacterial diversity and tailored functional studies.</title>
        <authorList>
            <person name="Wylensek D."/>
            <person name="Hitch T.C.A."/>
            <person name="Clavel T."/>
        </authorList>
    </citation>
    <scope>NUCLEOTIDE SEQUENCE [LARGE SCALE GENOMIC DNA]</scope>
    <source>
        <strain evidence="6 7">CA-Schmier-601-WT-1</strain>
    </source>
</reference>
<accession>A0A6N7XD83</accession>
<comment type="caution">
    <text evidence="6">The sequence shown here is derived from an EMBL/GenBank/DDBJ whole genome shotgun (WGS) entry which is preliminary data.</text>
</comment>
<evidence type="ECO:0000256" key="2">
    <source>
        <dbReference type="SAM" id="Coils"/>
    </source>
</evidence>
<feature type="signal peptide" evidence="4">
    <location>
        <begin position="1"/>
        <end position="29"/>
    </location>
</feature>
<sequence length="397" mass="42269">MTRRQAIRFLLGATATAGMLGTFPGQALAVSQSDVDKTNSDLSSAQAQLDKVQKQLDSIGDEYQALSEKQSDTLDQIESVNDQIDQTQESIDAKQKELDEKKERLSKRVSSAYKSGGVDILSVLLNSSSLQELDSNIYYLDKVSEADSQMIADVKSAKAELDQQKADLQSQKSELESLNETQKAQLKQMQEKQQEVQDVIDGLSSQVKQLMDKRDSELAAMAEEKAKQEAAAKAAAAAAAKSKSSSSSGSSRSSSGSAASGVSGSTSDGTTTGSQAKVIAACKSTPSPGAGLCAMWVSQVFNNAGYGYASGNACDMYNAWCTSSNLSNLKPGMIVAVSSHPHTSAGRIYGHIGIYVGGGNLMDNIGYIRTININSWISYYGATVTPRWGWLMGIKLS</sequence>
<organism evidence="6 7">
    <name type="scientific">Olsenella porci</name>
    <dbReference type="NCBI Taxonomy" id="2652279"/>
    <lineage>
        <taxon>Bacteria</taxon>
        <taxon>Bacillati</taxon>
        <taxon>Actinomycetota</taxon>
        <taxon>Coriobacteriia</taxon>
        <taxon>Coriobacteriales</taxon>
        <taxon>Atopobiaceae</taxon>
        <taxon>Olsenella</taxon>
    </lineage>
</organism>
<dbReference type="Gene3D" id="3.90.1720.10">
    <property type="entry name" value="endopeptidase domain like (from Nostoc punctiforme)"/>
    <property type="match status" value="1"/>
</dbReference>
<dbReference type="Proteomes" id="UP000469325">
    <property type="component" value="Unassembled WGS sequence"/>
</dbReference>
<evidence type="ECO:0000256" key="3">
    <source>
        <dbReference type="SAM" id="MobiDB-lite"/>
    </source>
</evidence>
<keyword evidence="7" id="KW-1185">Reference proteome</keyword>
<feature type="chain" id="PRO_5027048063" description="Peptidoglycan hydrolase PcsB coiled-coil domain-containing protein" evidence="4">
    <location>
        <begin position="30"/>
        <end position="397"/>
    </location>
</feature>
<feature type="region of interest" description="Disordered" evidence="3">
    <location>
        <begin position="240"/>
        <end position="271"/>
    </location>
</feature>
<evidence type="ECO:0000259" key="5">
    <source>
        <dbReference type="Pfam" id="PF24568"/>
    </source>
</evidence>
<feature type="domain" description="Peptidoglycan hydrolase PcsB coiled-coil" evidence="5">
    <location>
        <begin position="91"/>
        <end position="163"/>
    </location>
</feature>
<dbReference type="InterPro" id="IPR038765">
    <property type="entry name" value="Papain-like_cys_pep_sf"/>
</dbReference>
<evidence type="ECO:0000256" key="4">
    <source>
        <dbReference type="SAM" id="SignalP"/>
    </source>
</evidence>
<keyword evidence="1 4" id="KW-0732">Signal</keyword>
<keyword evidence="2" id="KW-0175">Coiled coil</keyword>